<evidence type="ECO:0000313" key="1">
    <source>
        <dbReference type="EMBL" id="QIB53376.1"/>
    </source>
</evidence>
<evidence type="ECO:0000313" key="2">
    <source>
        <dbReference type="Proteomes" id="UP000464715"/>
    </source>
</evidence>
<reference evidence="1 2" key="1">
    <citation type="submission" date="2020-02" db="EMBL/GenBank/DDBJ databases">
        <title>Complete genome sequence of Blautia producta JCM 1471(T).</title>
        <authorList>
            <person name="Tourlousse D.M."/>
            <person name="Sakamoto M."/>
            <person name="Miura T."/>
            <person name="Narita K."/>
            <person name="Ohashi A."/>
            <person name="Uchino Y."/>
            <person name="Yamazoe A."/>
            <person name="Kameyama K."/>
            <person name="Terauchi J."/>
            <person name="Ohkuma M."/>
            <person name="Kawasaki H."/>
            <person name="Sekiguchi Y."/>
        </authorList>
    </citation>
    <scope>NUCLEOTIDE SEQUENCE [LARGE SCALE GENOMIC DNA]</scope>
    <source>
        <strain evidence="1 2">JCM 1471</strain>
    </source>
</reference>
<keyword evidence="2" id="KW-1185">Reference proteome</keyword>
<organism evidence="1 2">
    <name type="scientific">Blautia producta ATCC 27340 = DSM 2950</name>
    <dbReference type="NCBI Taxonomy" id="1121114"/>
    <lineage>
        <taxon>Bacteria</taxon>
        <taxon>Bacillati</taxon>
        <taxon>Bacillota</taxon>
        <taxon>Clostridia</taxon>
        <taxon>Lachnospirales</taxon>
        <taxon>Lachnospiraceae</taxon>
        <taxon>Blautia</taxon>
    </lineage>
</organism>
<accession>A0ABX6J400</accession>
<protein>
    <submittedName>
        <fullName evidence="1">Uncharacterized protein</fullName>
    </submittedName>
</protein>
<gene>
    <name evidence="1" type="ORF">GXM18_27110</name>
</gene>
<proteinExistence type="predicted"/>
<name>A0ABX6J400_9FIRM</name>
<dbReference type="Proteomes" id="UP000464715">
    <property type="component" value="Chromosome"/>
</dbReference>
<dbReference type="EMBL" id="CP048626">
    <property type="protein sequence ID" value="QIB53376.1"/>
    <property type="molecule type" value="Genomic_DNA"/>
</dbReference>
<sequence length="46" mass="5256">MKFGEVQYQVPDEAGHSLRGECGLKYQLFLICQLLKHVTLCEESVD</sequence>